<dbReference type="InterPro" id="IPR046347">
    <property type="entry name" value="bZIP_sf"/>
</dbReference>
<sequence>MDDTTSFLGWDNHRSSSATGAAAGGDDLFSSPLWTDPSPALTDHNTFDVESCGPSPLLTDDLDRPAPDLANMPLFGDMTLFSPAVRGDHQAPHAPAAMGQDFPLFPEVMARSAPGPTLATSSPPPPRAQMAFSATSAQGDEDQATMLLRALQGVAAARQSNAPVNSASPTLISSPPKELHHEMSDSVPQSAPAKPTLHHSATAPQLDVRSTAPATPLIDPRPTCPRRGTKRRMGVDDLLPIDAPVQERNYLAPSATSRKDFFEPSTSGAGVDNGPTADELAAIAAEPDPLKAKRLSNTLAARRSRHRKAAEAAEREGKIAELEQELAAYKRRLQRAEGERDALLEEKEEWGKKRRCSCAKAADEEEEQ</sequence>
<feature type="region of interest" description="Disordered" evidence="2">
    <location>
        <begin position="113"/>
        <end position="139"/>
    </location>
</feature>
<feature type="coiled-coil region" evidence="1">
    <location>
        <begin position="305"/>
        <end position="353"/>
    </location>
</feature>
<name>A0A316ULE9_9BASI</name>
<evidence type="ECO:0000259" key="3">
    <source>
        <dbReference type="PROSITE" id="PS00036"/>
    </source>
</evidence>
<dbReference type="RefSeq" id="XP_025360240.1">
    <property type="nucleotide sequence ID" value="XM_025507586.1"/>
</dbReference>
<dbReference type="Gene3D" id="3.30.160.60">
    <property type="entry name" value="Classic Zinc Finger"/>
    <property type="match status" value="1"/>
</dbReference>
<feature type="region of interest" description="Disordered" evidence="2">
    <location>
        <begin position="1"/>
        <end position="31"/>
    </location>
</feature>
<feature type="domain" description="BZIP" evidence="3">
    <location>
        <begin position="293"/>
        <end position="307"/>
    </location>
</feature>
<dbReference type="GeneID" id="37029409"/>
<accession>A0A316ULE9</accession>
<protein>
    <recommendedName>
        <fullName evidence="3">BZIP domain-containing protein</fullName>
    </recommendedName>
</protein>
<keyword evidence="5" id="KW-1185">Reference proteome</keyword>
<evidence type="ECO:0000256" key="1">
    <source>
        <dbReference type="SAM" id="Coils"/>
    </source>
</evidence>
<evidence type="ECO:0000256" key="2">
    <source>
        <dbReference type="SAM" id="MobiDB-lite"/>
    </source>
</evidence>
<feature type="region of interest" description="Disordered" evidence="2">
    <location>
        <begin position="256"/>
        <end position="278"/>
    </location>
</feature>
<dbReference type="PROSITE" id="PS00036">
    <property type="entry name" value="BZIP_BASIC"/>
    <property type="match status" value="1"/>
</dbReference>
<dbReference type="Proteomes" id="UP000245884">
    <property type="component" value="Unassembled WGS sequence"/>
</dbReference>
<dbReference type="OrthoDB" id="2257100at2759"/>
<evidence type="ECO:0000313" key="5">
    <source>
        <dbReference type="Proteomes" id="UP000245884"/>
    </source>
</evidence>
<evidence type="ECO:0000313" key="4">
    <source>
        <dbReference type="EMBL" id="PWN25628.1"/>
    </source>
</evidence>
<feature type="region of interest" description="Disordered" evidence="2">
    <location>
        <begin position="160"/>
        <end position="231"/>
    </location>
</feature>
<dbReference type="SMART" id="SM00338">
    <property type="entry name" value="BRLZ"/>
    <property type="match status" value="1"/>
</dbReference>
<dbReference type="SUPFAM" id="SSF57959">
    <property type="entry name" value="Leucine zipper domain"/>
    <property type="match status" value="1"/>
</dbReference>
<dbReference type="EMBL" id="KZ819675">
    <property type="protein sequence ID" value="PWN25628.1"/>
    <property type="molecule type" value="Genomic_DNA"/>
</dbReference>
<gene>
    <name evidence="4" type="ORF">BDZ90DRAFT_247029</name>
</gene>
<keyword evidence="1" id="KW-0175">Coiled coil</keyword>
<feature type="compositionally biased region" description="Polar residues" evidence="2">
    <location>
        <begin position="160"/>
        <end position="173"/>
    </location>
</feature>
<dbReference type="GO" id="GO:0003700">
    <property type="term" value="F:DNA-binding transcription factor activity"/>
    <property type="evidence" value="ECO:0007669"/>
    <property type="project" value="InterPro"/>
</dbReference>
<proteinExistence type="predicted"/>
<dbReference type="AlphaFoldDB" id="A0A316ULE9"/>
<organism evidence="4 5">
    <name type="scientific">Jaminaea rosea</name>
    <dbReference type="NCBI Taxonomy" id="1569628"/>
    <lineage>
        <taxon>Eukaryota</taxon>
        <taxon>Fungi</taxon>
        <taxon>Dikarya</taxon>
        <taxon>Basidiomycota</taxon>
        <taxon>Ustilaginomycotina</taxon>
        <taxon>Exobasidiomycetes</taxon>
        <taxon>Microstromatales</taxon>
        <taxon>Microstromatales incertae sedis</taxon>
        <taxon>Jaminaea</taxon>
    </lineage>
</organism>
<dbReference type="CDD" id="cd12193">
    <property type="entry name" value="bZIP_GCN4"/>
    <property type="match status" value="1"/>
</dbReference>
<dbReference type="InterPro" id="IPR004827">
    <property type="entry name" value="bZIP"/>
</dbReference>
<reference evidence="4 5" key="1">
    <citation type="journal article" date="2018" name="Mol. Biol. Evol.">
        <title>Broad Genomic Sampling Reveals a Smut Pathogenic Ancestry of the Fungal Clade Ustilaginomycotina.</title>
        <authorList>
            <person name="Kijpornyongpan T."/>
            <person name="Mondo S.J."/>
            <person name="Barry K."/>
            <person name="Sandor L."/>
            <person name="Lee J."/>
            <person name="Lipzen A."/>
            <person name="Pangilinan J."/>
            <person name="LaButti K."/>
            <person name="Hainaut M."/>
            <person name="Henrissat B."/>
            <person name="Grigoriev I.V."/>
            <person name="Spatafora J.W."/>
            <person name="Aime M.C."/>
        </authorList>
    </citation>
    <scope>NUCLEOTIDE SEQUENCE [LARGE SCALE GENOMIC DNA]</scope>
    <source>
        <strain evidence="4 5">MCA 5214</strain>
    </source>
</reference>
<dbReference type="STRING" id="1569628.A0A316ULE9"/>
<feature type="compositionally biased region" description="Low complexity" evidence="2">
    <location>
        <begin position="15"/>
        <end position="25"/>
    </location>
</feature>